<feature type="transmembrane region" description="Helical" evidence="3">
    <location>
        <begin position="115"/>
        <end position="137"/>
    </location>
</feature>
<dbReference type="GO" id="GO:0016020">
    <property type="term" value="C:membrane"/>
    <property type="evidence" value="ECO:0007669"/>
    <property type="project" value="InterPro"/>
</dbReference>
<dbReference type="InterPro" id="IPR003594">
    <property type="entry name" value="HATPase_dom"/>
</dbReference>
<dbReference type="GO" id="GO:0000155">
    <property type="term" value="F:phosphorelay sensor kinase activity"/>
    <property type="evidence" value="ECO:0007669"/>
    <property type="project" value="InterPro"/>
</dbReference>
<dbReference type="Proteomes" id="UP000626148">
    <property type="component" value="Unassembled WGS sequence"/>
</dbReference>
<dbReference type="Gene3D" id="3.30.565.10">
    <property type="entry name" value="Histidine kinase-like ATPase, C-terminal domain"/>
    <property type="match status" value="1"/>
</dbReference>
<dbReference type="SMART" id="SM00387">
    <property type="entry name" value="HATPase_c"/>
    <property type="match status" value="1"/>
</dbReference>
<comment type="caution">
    <text evidence="5">The sequence shown here is derived from an EMBL/GenBank/DDBJ whole genome shotgun (WGS) entry which is preliminary data.</text>
</comment>
<feature type="domain" description="Histidine kinase" evidence="4">
    <location>
        <begin position="175"/>
        <end position="358"/>
    </location>
</feature>
<dbReference type="RefSeq" id="WP_189608606.1">
    <property type="nucleotide sequence ID" value="NZ_BMXR01000005.1"/>
</dbReference>
<keyword evidence="3" id="KW-0472">Membrane</keyword>
<dbReference type="InterPro" id="IPR010559">
    <property type="entry name" value="Sig_transdc_His_kin_internal"/>
</dbReference>
<dbReference type="SUPFAM" id="SSF55874">
    <property type="entry name" value="ATPase domain of HSP90 chaperone/DNA topoisomerase II/histidine kinase"/>
    <property type="match status" value="1"/>
</dbReference>
<keyword evidence="3" id="KW-0812">Transmembrane</keyword>
<feature type="transmembrane region" description="Helical" evidence="3">
    <location>
        <begin position="80"/>
        <end position="103"/>
    </location>
</feature>
<dbReference type="PANTHER" id="PTHR34220">
    <property type="entry name" value="SENSOR HISTIDINE KINASE YPDA"/>
    <property type="match status" value="1"/>
</dbReference>
<feature type="transmembrane region" description="Helical" evidence="3">
    <location>
        <begin position="20"/>
        <end position="39"/>
    </location>
</feature>
<dbReference type="PROSITE" id="PS50109">
    <property type="entry name" value="HIS_KIN"/>
    <property type="match status" value="1"/>
</dbReference>
<feature type="transmembrane region" description="Helical" evidence="3">
    <location>
        <begin position="51"/>
        <end position="74"/>
    </location>
</feature>
<evidence type="ECO:0000256" key="1">
    <source>
        <dbReference type="ARBA" id="ARBA00000085"/>
    </source>
</evidence>
<reference evidence="5" key="2">
    <citation type="submission" date="2020-09" db="EMBL/GenBank/DDBJ databases">
        <authorList>
            <person name="Sun Q."/>
            <person name="Kim S."/>
        </authorList>
    </citation>
    <scope>NUCLEOTIDE SEQUENCE</scope>
    <source>
        <strain evidence="5">KCTC 22169</strain>
    </source>
</reference>
<reference evidence="5" key="1">
    <citation type="journal article" date="2014" name="Int. J. Syst. Evol. Microbiol.">
        <title>Complete genome sequence of Corynebacterium casei LMG S-19264T (=DSM 44701T), isolated from a smear-ripened cheese.</title>
        <authorList>
            <consortium name="US DOE Joint Genome Institute (JGI-PGF)"/>
            <person name="Walter F."/>
            <person name="Albersmeier A."/>
            <person name="Kalinowski J."/>
            <person name="Ruckert C."/>
        </authorList>
    </citation>
    <scope>NUCLEOTIDE SEQUENCE</scope>
    <source>
        <strain evidence="5">KCTC 22169</strain>
    </source>
</reference>
<evidence type="ECO:0000256" key="3">
    <source>
        <dbReference type="SAM" id="Phobius"/>
    </source>
</evidence>
<dbReference type="InterPro" id="IPR050640">
    <property type="entry name" value="Bact_2-comp_sensor_kinase"/>
</dbReference>
<evidence type="ECO:0000313" key="5">
    <source>
        <dbReference type="EMBL" id="GGX54338.1"/>
    </source>
</evidence>
<evidence type="ECO:0000313" key="6">
    <source>
        <dbReference type="Proteomes" id="UP000626148"/>
    </source>
</evidence>
<dbReference type="EC" id="2.7.13.3" evidence="2"/>
<dbReference type="PANTHER" id="PTHR34220:SF9">
    <property type="entry name" value="SIGNAL TRANSDUCTION HISTIDINE KINASE INTERNAL REGION DOMAIN-CONTAINING PROTEIN"/>
    <property type="match status" value="1"/>
</dbReference>
<dbReference type="Pfam" id="PF02518">
    <property type="entry name" value="HATPase_c"/>
    <property type="match status" value="1"/>
</dbReference>
<dbReference type="InterPro" id="IPR004358">
    <property type="entry name" value="Sig_transdc_His_kin-like_C"/>
</dbReference>
<gene>
    <name evidence="5" type="ORF">GCM10007392_22090</name>
</gene>
<proteinExistence type="predicted"/>
<keyword evidence="3" id="KW-1133">Transmembrane helix</keyword>
<keyword evidence="6" id="KW-1185">Reference proteome</keyword>
<protein>
    <recommendedName>
        <fullName evidence="2">histidine kinase</fullName>
        <ecNumber evidence="2">2.7.13.3</ecNumber>
    </recommendedName>
</protein>
<accession>A0A918N9P0</accession>
<evidence type="ECO:0000259" key="4">
    <source>
        <dbReference type="PROSITE" id="PS50109"/>
    </source>
</evidence>
<organism evidence="5 6">
    <name type="scientific">Saccharospirillum salsuginis</name>
    <dbReference type="NCBI Taxonomy" id="418750"/>
    <lineage>
        <taxon>Bacteria</taxon>
        <taxon>Pseudomonadati</taxon>
        <taxon>Pseudomonadota</taxon>
        <taxon>Gammaproteobacteria</taxon>
        <taxon>Oceanospirillales</taxon>
        <taxon>Saccharospirillaceae</taxon>
        <taxon>Saccharospirillum</taxon>
    </lineage>
</organism>
<comment type="catalytic activity">
    <reaction evidence="1">
        <text>ATP + protein L-histidine = ADP + protein N-phospho-L-histidine.</text>
        <dbReference type="EC" id="2.7.13.3"/>
    </reaction>
</comment>
<evidence type="ECO:0000256" key="2">
    <source>
        <dbReference type="ARBA" id="ARBA00012438"/>
    </source>
</evidence>
<dbReference type="EMBL" id="BMXR01000005">
    <property type="protein sequence ID" value="GGX54338.1"/>
    <property type="molecule type" value="Genomic_DNA"/>
</dbReference>
<dbReference type="AlphaFoldDB" id="A0A918N9P0"/>
<dbReference type="InterPro" id="IPR036890">
    <property type="entry name" value="HATPase_C_sf"/>
</dbReference>
<dbReference type="PRINTS" id="PR00344">
    <property type="entry name" value="BCTRLSENSOR"/>
</dbReference>
<dbReference type="Pfam" id="PF06580">
    <property type="entry name" value="His_kinase"/>
    <property type="match status" value="1"/>
</dbReference>
<dbReference type="InterPro" id="IPR005467">
    <property type="entry name" value="His_kinase_dom"/>
</dbReference>
<sequence length="365" mass="40353">MSASPRTPSTTQRTFGDRTLSEWVVGVGSTAVICALIAWMTQLMNEASYWLNLRISLGFGISMVLTINLSHLAWPDRSELFRNGIGVSVGLAIGMVNLLAVIFGNPFQIDFREQWALILGNMAISAMFSLIVFYFFYTTYRVQRLHREVSEHQLQAARKDKDLMLSQLKLMQSQIEPHFLFNTLANVQGLIDQDSAAAKQLVGELTTMLRASLRRTRQDQTRLDEELTIVRSYLAIQAIRMGDRLRFSIDVPDALGDVPLPPLLIQPLVENAVVHGIEPSPQGGCVDVLASREEGRLLIRIRDTGLGLGNAPKSSGEGVGLSNVRDRLRMLYGDAASLTLKPGEEQGTEVCLRVPLSTETPTNDG</sequence>
<name>A0A918N9P0_9GAMM</name>